<organism evidence="1 2">
    <name type="scientific">Neolewinella aquimaris</name>
    <dbReference type="NCBI Taxonomy" id="1835722"/>
    <lineage>
        <taxon>Bacteria</taxon>
        <taxon>Pseudomonadati</taxon>
        <taxon>Bacteroidota</taxon>
        <taxon>Saprospiria</taxon>
        <taxon>Saprospirales</taxon>
        <taxon>Lewinellaceae</taxon>
        <taxon>Neolewinella</taxon>
    </lineage>
</organism>
<dbReference type="AlphaFoldDB" id="A0A840E708"/>
<proteinExistence type="predicted"/>
<protein>
    <submittedName>
        <fullName evidence="1">Uncharacterized protein</fullName>
    </submittedName>
</protein>
<evidence type="ECO:0000313" key="2">
    <source>
        <dbReference type="Proteomes" id="UP000576209"/>
    </source>
</evidence>
<comment type="caution">
    <text evidence="1">The sequence shown here is derived from an EMBL/GenBank/DDBJ whole genome shotgun (WGS) entry which is preliminary data.</text>
</comment>
<name>A0A840E708_9BACT</name>
<evidence type="ECO:0000313" key="1">
    <source>
        <dbReference type="EMBL" id="MBB4080951.1"/>
    </source>
</evidence>
<dbReference type="EMBL" id="JACIFF010000010">
    <property type="protein sequence ID" value="MBB4080951.1"/>
    <property type="molecule type" value="Genomic_DNA"/>
</dbReference>
<sequence>MSANNSQELVEQLKQMVLSASSDANISNSDLRRVLRFVSKVVQVVNQAFQNVYPLLIEIKFLRPEDLHTEKHRLILKELDLLCSRDYYRDIQLICGQLRELEQQYTEQIQPIVNKLNPDGQDDFSQVFSLLEHHEGYILMIMQDLTYNLVRRLEQVDDATELQNIKIYAGDRAREIKKSLTELQLIGNKILGLSGKEGFLELTQTDRLQLRDEIRYDFNIVDNSIRTGDVSGQQVAIGRDIAQSVHTETHTGLDAKQVQLLLDELIREVRKEGLPATAEAKVIKQLEISKDELNEENPDKDYIGKNLQKVTDTMVKAGTIIDQSSSIGLRLLKLGKWIGTAIAFL</sequence>
<reference evidence="1 2" key="1">
    <citation type="submission" date="2020-08" db="EMBL/GenBank/DDBJ databases">
        <title>Genomic Encyclopedia of Type Strains, Phase IV (KMG-IV): sequencing the most valuable type-strain genomes for metagenomic binning, comparative biology and taxonomic classification.</title>
        <authorList>
            <person name="Goeker M."/>
        </authorList>
    </citation>
    <scope>NUCLEOTIDE SEQUENCE [LARGE SCALE GENOMIC DNA]</scope>
    <source>
        <strain evidence="1 2">DSM 105137</strain>
    </source>
</reference>
<gene>
    <name evidence="1" type="ORF">GGR28_003590</name>
</gene>
<dbReference type="Proteomes" id="UP000576209">
    <property type="component" value="Unassembled WGS sequence"/>
</dbReference>
<dbReference type="RefSeq" id="WP_183497173.1">
    <property type="nucleotide sequence ID" value="NZ_JACIFF010000010.1"/>
</dbReference>
<keyword evidence="2" id="KW-1185">Reference proteome</keyword>
<accession>A0A840E708</accession>